<evidence type="ECO:0000256" key="5">
    <source>
        <dbReference type="ARBA" id="ARBA00023242"/>
    </source>
</evidence>
<reference evidence="8 9" key="1">
    <citation type="journal article" date="2018" name="Nat. Genet.">
        <title>The Rosa genome provides new insights in the design of modern roses.</title>
        <authorList>
            <person name="Bendahmane M."/>
        </authorList>
    </citation>
    <scope>NUCLEOTIDE SEQUENCE [LARGE SCALE GENOMIC DNA]</scope>
    <source>
        <strain evidence="9">cv. Old Blush</strain>
    </source>
</reference>
<proteinExistence type="predicted"/>
<keyword evidence="3" id="KW-0238">DNA-binding</keyword>
<comment type="caution">
    <text evidence="8">The sequence shown here is derived from an EMBL/GenBank/DDBJ whole genome shotgun (WGS) entry which is preliminary data.</text>
</comment>
<keyword evidence="6" id="KW-0812">Transmembrane</keyword>
<keyword evidence="2" id="KW-0805">Transcription regulation</keyword>
<dbReference type="STRING" id="74649.A0A2P6PEL0"/>
<dbReference type="GO" id="GO:0005634">
    <property type="term" value="C:nucleus"/>
    <property type="evidence" value="ECO:0007669"/>
    <property type="project" value="UniProtKB-SubCell"/>
</dbReference>
<evidence type="ECO:0000313" key="9">
    <source>
        <dbReference type="Proteomes" id="UP000238479"/>
    </source>
</evidence>
<dbReference type="SUPFAM" id="SSF101936">
    <property type="entry name" value="DNA-binding pseudobarrel domain"/>
    <property type="match status" value="1"/>
</dbReference>
<evidence type="ECO:0000256" key="1">
    <source>
        <dbReference type="ARBA" id="ARBA00004123"/>
    </source>
</evidence>
<dbReference type="Gramene" id="PRQ20370">
    <property type="protein sequence ID" value="PRQ20370"/>
    <property type="gene ID" value="RchiOBHm_Chr7g0227431"/>
</dbReference>
<keyword evidence="4" id="KW-0804">Transcription</keyword>
<name>A0A2P6PEL0_ROSCH</name>
<evidence type="ECO:0000313" key="8">
    <source>
        <dbReference type="EMBL" id="PRQ20370.1"/>
    </source>
</evidence>
<gene>
    <name evidence="8" type="ORF">RchiOBHm_Chr7g0227431</name>
</gene>
<dbReference type="PROSITE" id="PS50863">
    <property type="entry name" value="B3"/>
    <property type="match status" value="1"/>
</dbReference>
<dbReference type="InterPro" id="IPR015300">
    <property type="entry name" value="DNA-bd_pseudobarrel_sf"/>
</dbReference>
<keyword evidence="6" id="KW-1133">Transmembrane helix</keyword>
<dbReference type="AlphaFoldDB" id="A0A2P6PEL0"/>
<dbReference type="Proteomes" id="UP000238479">
    <property type="component" value="Chromosome 7"/>
</dbReference>
<evidence type="ECO:0000256" key="4">
    <source>
        <dbReference type="ARBA" id="ARBA00023163"/>
    </source>
</evidence>
<dbReference type="InterPro" id="IPR050655">
    <property type="entry name" value="Plant_B3_domain"/>
</dbReference>
<protein>
    <submittedName>
        <fullName evidence="8">Putative transcription factor B3-Domain family</fullName>
    </submittedName>
</protein>
<dbReference type="Gene3D" id="2.40.330.10">
    <property type="entry name" value="DNA-binding pseudobarrel domain"/>
    <property type="match status" value="1"/>
</dbReference>
<dbReference type="PANTHER" id="PTHR31920">
    <property type="entry name" value="B3 DOMAIN-CONTAINING"/>
    <property type="match status" value="1"/>
</dbReference>
<dbReference type="GO" id="GO:0003677">
    <property type="term" value="F:DNA binding"/>
    <property type="evidence" value="ECO:0007669"/>
    <property type="project" value="UniProtKB-KW"/>
</dbReference>
<evidence type="ECO:0000256" key="6">
    <source>
        <dbReference type="SAM" id="Phobius"/>
    </source>
</evidence>
<evidence type="ECO:0000256" key="3">
    <source>
        <dbReference type="ARBA" id="ARBA00023125"/>
    </source>
</evidence>
<organism evidence="8 9">
    <name type="scientific">Rosa chinensis</name>
    <name type="common">China rose</name>
    <dbReference type="NCBI Taxonomy" id="74649"/>
    <lineage>
        <taxon>Eukaryota</taxon>
        <taxon>Viridiplantae</taxon>
        <taxon>Streptophyta</taxon>
        <taxon>Embryophyta</taxon>
        <taxon>Tracheophyta</taxon>
        <taxon>Spermatophyta</taxon>
        <taxon>Magnoliopsida</taxon>
        <taxon>eudicotyledons</taxon>
        <taxon>Gunneridae</taxon>
        <taxon>Pentapetalae</taxon>
        <taxon>rosids</taxon>
        <taxon>fabids</taxon>
        <taxon>Rosales</taxon>
        <taxon>Rosaceae</taxon>
        <taxon>Rosoideae</taxon>
        <taxon>Rosoideae incertae sedis</taxon>
        <taxon>Rosa</taxon>
    </lineage>
</organism>
<feature type="transmembrane region" description="Helical" evidence="6">
    <location>
        <begin position="111"/>
        <end position="132"/>
    </location>
</feature>
<evidence type="ECO:0000256" key="2">
    <source>
        <dbReference type="ARBA" id="ARBA00023015"/>
    </source>
</evidence>
<dbReference type="InterPro" id="IPR003340">
    <property type="entry name" value="B3_DNA-bd"/>
</dbReference>
<dbReference type="CDD" id="cd10017">
    <property type="entry name" value="B3_DNA"/>
    <property type="match status" value="1"/>
</dbReference>
<feature type="domain" description="TF-B3" evidence="7">
    <location>
        <begin position="3"/>
        <end position="96"/>
    </location>
</feature>
<keyword evidence="5" id="KW-0539">Nucleus</keyword>
<dbReference type="Pfam" id="PF02362">
    <property type="entry name" value="B3"/>
    <property type="match status" value="1"/>
</dbReference>
<dbReference type="PANTHER" id="PTHR31920:SF108">
    <property type="entry name" value="B3 DOMAIN-CONTAINING TRANSCRIPTION FACTOR VRN1-LIKE"/>
    <property type="match status" value="1"/>
</dbReference>
<sequence length="187" mass="21699">MLSATLHFVSGLFFCSFFGIPEDFVSKYGKDLSSSVTFRLPCGSEWEVELTRYNGEVRFEKGWPDFSKFYSPGYNDLLVFGYEGKSRFQEDQIGYIKVVGPWSGQKNSIPVLDLVMIMTMLLIIIAVMRLIWWRKKKHTRASVDVWNSSSSSELEISSIPGLPIRFNYEELVTATESFKTQNWQWWL</sequence>
<keyword evidence="9" id="KW-1185">Reference proteome</keyword>
<evidence type="ECO:0000259" key="7">
    <source>
        <dbReference type="PROSITE" id="PS50863"/>
    </source>
</evidence>
<accession>A0A2P6PEL0</accession>
<dbReference type="EMBL" id="PDCK01000045">
    <property type="protein sequence ID" value="PRQ20370.1"/>
    <property type="molecule type" value="Genomic_DNA"/>
</dbReference>
<keyword evidence="6" id="KW-0472">Membrane</keyword>
<comment type="subcellular location">
    <subcellularLocation>
        <location evidence="1">Nucleus</location>
    </subcellularLocation>
</comment>